<reference evidence="7" key="1">
    <citation type="submission" date="2018-01" db="EMBL/GenBank/DDBJ databases">
        <authorList>
            <person name="Regsiter A."/>
            <person name="William W."/>
        </authorList>
    </citation>
    <scope>NUCLEOTIDE SEQUENCE</scope>
    <source>
        <strain evidence="7">TRIP AH-1</strain>
    </source>
</reference>
<keyword evidence="3 6" id="KW-0808">Transferase</keyword>
<proteinExistence type="inferred from homology"/>
<dbReference type="PROSITE" id="PS00444">
    <property type="entry name" value="POLYPRENYL_SYNTHASE_2"/>
    <property type="match status" value="1"/>
</dbReference>
<keyword evidence="5" id="KW-0460">Magnesium</keyword>
<comment type="similarity">
    <text evidence="2 6">Belongs to the FPP/GGPP synthase family.</text>
</comment>
<dbReference type="EMBL" id="OJIN01000078">
    <property type="protein sequence ID" value="SPD73120.1"/>
    <property type="molecule type" value="Genomic_DNA"/>
</dbReference>
<dbReference type="Gene3D" id="1.10.600.10">
    <property type="entry name" value="Farnesyl Diphosphate Synthase"/>
    <property type="match status" value="1"/>
</dbReference>
<gene>
    <name evidence="7" type="ORF">PITCH_A1690017</name>
</gene>
<dbReference type="PANTHER" id="PTHR12001:SF69">
    <property type="entry name" value="ALL TRANS-POLYPRENYL-DIPHOSPHATE SYNTHASE PDSS1"/>
    <property type="match status" value="1"/>
</dbReference>
<evidence type="ECO:0000256" key="3">
    <source>
        <dbReference type="ARBA" id="ARBA00022679"/>
    </source>
</evidence>
<evidence type="ECO:0000256" key="1">
    <source>
        <dbReference type="ARBA" id="ARBA00001946"/>
    </source>
</evidence>
<name>A0A445MUG6_9BACT</name>
<accession>A0A445MUG6</accession>
<dbReference type="PROSITE" id="PS00723">
    <property type="entry name" value="POLYPRENYL_SYNTHASE_1"/>
    <property type="match status" value="1"/>
</dbReference>
<dbReference type="GO" id="GO:0008299">
    <property type="term" value="P:isoprenoid biosynthetic process"/>
    <property type="evidence" value="ECO:0007669"/>
    <property type="project" value="InterPro"/>
</dbReference>
<protein>
    <submittedName>
        <fullName evidence="7">Polyprenyl synthetase</fullName>
    </submittedName>
</protein>
<evidence type="ECO:0000313" key="7">
    <source>
        <dbReference type="EMBL" id="SPD73120.1"/>
    </source>
</evidence>
<dbReference type="CDD" id="cd00685">
    <property type="entry name" value="Trans_IPPS_HT"/>
    <property type="match status" value="1"/>
</dbReference>
<comment type="cofactor">
    <cofactor evidence="1">
        <name>Mg(2+)</name>
        <dbReference type="ChEBI" id="CHEBI:18420"/>
    </cofactor>
</comment>
<keyword evidence="4" id="KW-0479">Metal-binding</keyword>
<sequence length="329" mass="36839">MKSLRVLYQELLAPIKDKLEAVEEEIVRELRSEVEVISRMSEYLARTKGKRIRPALFLLCSRLLGVKSDRDVALATVIEFLHTATLIHDDIIDTADTRRGRATVNSIWGNELTVLLGDYLYLRAMDIALTARRIEVLDILTEITMKLIEGEMIQLSRRGRIEITESQYMEIIQRKTAFLFSGCGRIPAVLVDAPQTSARAIGDYCFNLGIAFQIVDDILDFAGEGKVLGKPVANDLGEGTATLPVIYALGRADQQERALVQRVMKQGYTGDQERKMVLNILKKYGALDQAKNVARDYASKAIGSLEIFPSSDAKDILMALPPFVIERVY</sequence>
<dbReference type="SFLD" id="SFLDS00005">
    <property type="entry name" value="Isoprenoid_Synthase_Type_I"/>
    <property type="match status" value="1"/>
</dbReference>
<evidence type="ECO:0000256" key="4">
    <source>
        <dbReference type="ARBA" id="ARBA00022723"/>
    </source>
</evidence>
<dbReference type="SUPFAM" id="SSF48576">
    <property type="entry name" value="Terpenoid synthases"/>
    <property type="match status" value="1"/>
</dbReference>
<dbReference type="GO" id="GO:0004659">
    <property type="term" value="F:prenyltransferase activity"/>
    <property type="evidence" value="ECO:0007669"/>
    <property type="project" value="InterPro"/>
</dbReference>
<evidence type="ECO:0000256" key="6">
    <source>
        <dbReference type="RuleBase" id="RU004466"/>
    </source>
</evidence>
<evidence type="ECO:0000256" key="5">
    <source>
        <dbReference type="ARBA" id="ARBA00022842"/>
    </source>
</evidence>
<organism evidence="7">
    <name type="scientific">uncultured Desulfobacterium sp</name>
    <dbReference type="NCBI Taxonomy" id="201089"/>
    <lineage>
        <taxon>Bacteria</taxon>
        <taxon>Pseudomonadati</taxon>
        <taxon>Thermodesulfobacteriota</taxon>
        <taxon>Desulfobacteria</taxon>
        <taxon>Desulfobacterales</taxon>
        <taxon>Desulfobacteriaceae</taxon>
        <taxon>Desulfobacterium</taxon>
        <taxon>environmental samples</taxon>
    </lineage>
</organism>
<dbReference type="Pfam" id="PF00348">
    <property type="entry name" value="polyprenyl_synt"/>
    <property type="match status" value="1"/>
</dbReference>
<dbReference type="AlphaFoldDB" id="A0A445MUG6"/>
<dbReference type="GO" id="GO:0046872">
    <property type="term" value="F:metal ion binding"/>
    <property type="evidence" value="ECO:0007669"/>
    <property type="project" value="UniProtKB-KW"/>
</dbReference>
<dbReference type="InterPro" id="IPR000092">
    <property type="entry name" value="Polyprenyl_synt"/>
</dbReference>
<dbReference type="PANTHER" id="PTHR12001">
    <property type="entry name" value="GERANYLGERANYL PYROPHOSPHATE SYNTHASE"/>
    <property type="match status" value="1"/>
</dbReference>
<dbReference type="InterPro" id="IPR033749">
    <property type="entry name" value="Polyprenyl_synt_CS"/>
</dbReference>
<dbReference type="InterPro" id="IPR008949">
    <property type="entry name" value="Isoprenoid_synthase_dom_sf"/>
</dbReference>
<evidence type="ECO:0000256" key="2">
    <source>
        <dbReference type="ARBA" id="ARBA00006706"/>
    </source>
</evidence>